<sequence length="99" mass="11259">MFAGPLSRARSSCNPDLVHNMPRPRPAPNPLPLLAGISLFPIFKPPAYSGRVARPACCFKGDRECGSRPHAGRRRRRGPRARRPLTDYRPDDRRFLRKK</sequence>
<dbReference type="EMBL" id="BGZK01000055">
    <property type="protein sequence ID" value="GBP13087.1"/>
    <property type="molecule type" value="Genomic_DNA"/>
</dbReference>
<evidence type="ECO:0000256" key="1">
    <source>
        <dbReference type="SAM" id="MobiDB-lite"/>
    </source>
</evidence>
<accession>A0A4C1TI26</accession>
<feature type="region of interest" description="Disordered" evidence="1">
    <location>
        <begin position="1"/>
        <end position="30"/>
    </location>
</feature>
<evidence type="ECO:0000313" key="2">
    <source>
        <dbReference type="EMBL" id="GBP13087.1"/>
    </source>
</evidence>
<protein>
    <submittedName>
        <fullName evidence="2">Uncharacterized protein</fullName>
    </submittedName>
</protein>
<feature type="region of interest" description="Disordered" evidence="1">
    <location>
        <begin position="61"/>
        <end position="99"/>
    </location>
</feature>
<feature type="compositionally biased region" description="Basic and acidic residues" evidence="1">
    <location>
        <begin position="84"/>
        <end position="99"/>
    </location>
</feature>
<organism evidence="2 3">
    <name type="scientific">Eumeta variegata</name>
    <name type="common">Bagworm moth</name>
    <name type="synonym">Eumeta japonica</name>
    <dbReference type="NCBI Taxonomy" id="151549"/>
    <lineage>
        <taxon>Eukaryota</taxon>
        <taxon>Metazoa</taxon>
        <taxon>Ecdysozoa</taxon>
        <taxon>Arthropoda</taxon>
        <taxon>Hexapoda</taxon>
        <taxon>Insecta</taxon>
        <taxon>Pterygota</taxon>
        <taxon>Neoptera</taxon>
        <taxon>Endopterygota</taxon>
        <taxon>Lepidoptera</taxon>
        <taxon>Glossata</taxon>
        <taxon>Ditrysia</taxon>
        <taxon>Tineoidea</taxon>
        <taxon>Psychidae</taxon>
        <taxon>Oiketicinae</taxon>
        <taxon>Eumeta</taxon>
    </lineage>
</organism>
<comment type="caution">
    <text evidence="2">The sequence shown here is derived from an EMBL/GenBank/DDBJ whole genome shotgun (WGS) entry which is preliminary data.</text>
</comment>
<evidence type="ECO:0000313" key="3">
    <source>
        <dbReference type="Proteomes" id="UP000299102"/>
    </source>
</evidence>
<feature type="compositionally biased region" description="Basic residues" evidence="1">
    <location>
        <begin position="70"/>
        <end position="83"/>
    </location>
</feature>
<proteinExistence type="predicted"/>
<gene>
    <name evidence="2" type="ORF">EVAR_93058_1</name>
</gene>
<dbReference type="Proteomes" id="UP000299102">
    <property type="component" value="Unassembled WGS sequence"/>
</dbReference>
<name>A0A4C1TI26_EUMVA</name>
<dbReference type="AlphaFoldDB" id="A0A4C1TI26"/>
<keyword evidence="3" id="KW-1185">Reference proteome</keyword>
<reference evidence="2 3" key="1">
    <citation type="journal article" date="2019" name="Commun. Biol.">
        <title>The bagworm genome reveals a unique fibroin gene that provides high tensile strength.</title>
        <authorList>
            <person name="Kono N."/>
            <person name="Nakamura H."/>
            <person name="Ohtoshi R."/>
            <person name="Tomita M."/>
            <person name="Numata K."/>
            <person name="Arakawa K."/>
        </authorList>
    </citation>
    <scope>NUCLEOTIDE SEQUENCE [LARGE SCALE GENOMIC DNA]</scope>
</reference>